<evidence type="ECO:0000313" key="3">
    <source>
        <dbReference type="Proteomes" id="UP000265798"/>
    </source>
</evidence>
<sequence>MAKIINPHPGEILGDILEEMEISAYRLAKETGVPSPNIYDIISGKRGISAEVSARFGRFFEQTDSFWLNLQNEYDLRNIEHDREKELKEIRTYKQVV</sequence>
<dbReference type="InterPro" id="IPR010982">
    <property type="entry name" value="Lambda_DNA-bd_dom_sf"/>
</dbReference>
<dbReference type="RefSeq" id="WP_118970727.1">
    <property type="nucleotide sequence ID" value="NZ_QHCT01000011.1"/>
</dbReference>
<gene>
    <name evidence="2" type="primary">higA</name>
    <name evidence="2" type="ORF">DLM75_22365</name>
</gene>
<dbReference type="PANTHER" id="PTHR36924:SF1">
    <property type="entry name" value="ANTITOXIN HIGA-1"/>
    <property type="match status" value="1"/>
</dbReference>
<reference evidence="3" key="1">
    <citation type="submission" date="2018-05" db="EMBL/GenBank/DDBJ databases">
        <title>Leptospira yasudae sp. nov. and Leptospira stimsonii sp. nov., two pathogenic species of the genus Leptospira isolated from environmental sources.</title>
        <authorList>
            <person name="Casanovas-Massana A."/>
            <person name="Hamond C."/>
            <person name="Santos L.A."/>
            <person name="Hacker K.P."/>
            <person name="Balassiano I."/>
            <person name="Medeiros M.A."/>
            <person name="Reis M.G."/>
            <person name="Ko A.I."/>
            <person name="Wunder E.A."/>
        </authorList>
    </citation>
    <scope>NUCLEOTIDE SEQUENCE [LARGE SCALE GENOMIC DNA]</scope>
    <source>
        <strain evidence="3">Yale</strain>
    </source>
</reference>
<protein>
    <submittedName>
        <fullName evidence="2">Addiction module antidote protein, HigA family</fullName>
    </submittedName>
</protein>
<accession>A0A396YTG6</accession>
<dbReference type="NCBIfam" id="TIGR02607">
    <property type="entry name" value="antidote_HigA"/>
    <property type="match status" value="1"/>
</dbReference>
<dbReference type="GO" id="GO:0003677">
    <property type="term" value="F:DNA binding"/>
    <property type="evidence" value="ECO:0007669"/>
    <property type="project" value="UniProtKB-KW"/>
</dbReference>
<dbReference type="CDD" id="cd00093">
    <property type="entry name" value="HTH_XRE"/>
    <property type="match status" value="1"/>
</dbReference>
<proteinExistence type="predicted"/>
<dbReference type="PANTHER" id="PTHR36924">
    <property type="entry name" value="ANTITOXIN HIGA-1"/>
    <property type="match status" value="1"/>
</dbReference>
<name>A0A396YTG6_9LEPT</name>
<dbReference type="InterPro" id="IPR013430">
    <property type="entry name" value="Toxin_antidote_HigA"/>
</dbReference>
<dbReference type="Gene3D" id="1.10.260.40">
    <property type="entry name" value="lambda repressor-like DNA-binding domains"/>
    <property type="match status" value="1"/>
</dbReference>
<dbReference type="InterPro" id="IPR001387">
    <property type="entry name" value="Cro/C1-type_HTH"/>
</dbReference>
<evidence type="ECO:0000256" key="1">
    <source>
        <dbReference type="ARBA" id="ARBA00023125"/>
    </source>
</evidence>
<organism evidence="2 3">
    <name type="scientific">Leptospira stimsonii</name>
    <dbReference type="NCBI Taxonomy" id="2202203"/>
    <lineage>
        <taxon>Bacteria</taxon>
        <taxon>Pseudomonadati</taxon>
        <taxon>Spirochaetota</taxon>
        <taxon>Spirochaetia</taxon>
        <taxon>Leptospirales</taxon>
        <taxon>Leptospiraceae</taxon>
        <taxon>Leptospira</taxon>
    </lineage>
</organism>
<dbReference type="OrthoDB" id="9798100at2"/>
<dbReference type="SUPFAM" id="SSF47413">
    <property type="entry name" value="lambda repressor-like DNA-binding domains"/>
    <property type="match status" value="1"/>
</dbReference>
<dbReference type="EMBL" id="QHCT01000011">
    <property type="protein sequence ID" value="RHX84758.1"/>
    <property type="molecule type" value="Genomic_DNA"/>
</dbReference>
<keyword evidence="1" id="KW-0238">DNA-binding</keyword>
<evidence type="ECO:0000313" key="2">
    <source>
        <dbReference type="EMBL" id="RHX84758.1"/>
    </source>
</evidence>
<dbReference type="AlphaFoldDB" id="A0A396YTG6"/>
<dbReference type="Proteomes" id="UP000265798">
    <property type="component" value="Unassembled WGS sequence"/>
</dbReference>
<comment type="caution">
    <text evidence="2">The sequence shown here is derived from an EMBL/GenBank/DDBJ whole genome shotgun (WGS) entry which is preliminary data.</text>
</comment>